<dbReference type="InterPro" id="IPR015797">
    <property type="entry name" value="NUDIX_hydrolase-like_dom_sf"/>
</dbReference>
<dbReference type="PANTHER" id="PTHR10885">
    <property type="entry name" value="ISOPENTENYL-DIPHOSPHATE DELTA-ISOMERASE"/>
    <property type="match status" value="1"/>
</dbReference>
<dbReference type="AlphaFoldDB" id="A0A288QXJ2"/>
<evidence type="ECO:0000313" key="3">
    <source>
        <dbReference type="Proteomes" id="UP000254912"/>
    </source>
</evidence>
<dbReference type="PANTHER" id="PTHR10885:SF0">
    <property type="entry name" value="ISOPENTENYL-DIPHOSPHATE DELTA-ISOMERASE"/>
    <property type="match status" value="1"/>
</dbReference>
<protein>
    <submittedName>
        <fullName evidence="2">NUDIX domain-containing protein</fullName>
    </submittedName>
</protein>
<dbReference type="PROSITE" id="PS51462">
    <property type="entry name" value="NUDIX"/>
    <property type="match status" value="1"/>
</dbReference>
<organism evidence="2 3">
    <name type="scientific">Weissella soli</name>
    <dbReference type="NCBI Taxonomy" id="155866"/>
    <lineage>
        <taxon>Bacteria</taxon>
        <taxon>Bacillati</taxon>
        <taxon>Bacillota</taxon>
        <taxon>Bacilli</taxon>
        <taxon>Lactobacillales</taxon>
        <taxon>Lactobacillaceae</taxon>
        <taxon>Weissella</taxon>
    </lineage>
</organism>
<accession>A0A288QXJ2</accession>
<dbReference type="RefSeq" id="WP_070230171.1">
    <property type="nucleotide sequence ID" value="NZ_BJYO01000002.1"/>
</dbReference>
<dbReference type="GO" id="GO:0016787">
    <property type="term" value="F:hydrolase activity"/>
    <property type="evidence" value="ECO:0007669"/>
    <property type="project" value="UniProtKB-KW"/>
</dbReference>
<dbReference type="InterPro" id="IPR020084">
    <property type="entry name" value="NUDIX_hydrolase_CS"/>
</dbReference>
<gene>
    <name evidence="2" type="ORF">DFP99_0550</name>
</gene>
<dbReference type="Gene3D" id="3.90.79.10">
    <property type="entry name" value="Nucleoside Triphosphate Pyrophosphohydrolase"/>
    <property type="match status" value="1"/>
</dbReference>
<proteinExistence type="predicted"/>
<reference evidence="2 3" key="1">
    <citation type="submission" date="2018-07" db="EMBL/GenBank/DDBJ databases">
        <title>Genomic Encyclopedia of Type Strains, Phase III (KMG-III): the genomes of soil and plant-associated and newly described type strains.</title>
        <authorList>
            <person name="Whitman W."/>
        </authorList>
    </citation>
    <scope>NUCLEOTIDE SEQUENCE [LARGE SCALE GENOMIC DNA]</scope>
    <source>
        <strain evidence="2 3">CECT 7031</strain>
    </source>
</reference>
<dbReference type="Proteomes" id="UP000254912">
    <property type="component" value="Unassembled WGS sequence"/>
</dbReference>
<dbReference type="KEGG" id="wso:WSWS_00920"/>
<dbReference type="PROSITE" id="PS00893">
    <property type="entry name" value="NUDIX_BOX"/>
    <property type="match status" value="1"/>
</dbReference>
<dbReference type="Pfam" id="PF00293">
    <property type="entry name" value="NUDIX"/>
    <property type="match status" value="1"/>
</dbReference>
<comment type="caution">
    <text evidence="2">The sequence shown here is derived from an EMBL/GenBank/DDBJ whole genome shotgun (WGS) entry which is preliminary data.</text>
</comment>
<dbReference type="InterPro" id="IPR000086">
    <property type="entry name" value="NUDIX_hydrolase_dom"/>
</dbReference>
<dbReference type="CDD" id="cd04693">
    <property type="entry name" value="NUDIX_Hydrolase"/>
    <property type="match status" value="1"/>
</dbReference>
<keyword evidence="3" id="KW-1185">Reference proteome</keyword>
<dbReference type="SUPFAM" id="SSF55811">
    <property type="entry name" value="Nudix"/>
    <property type="match status" value="1"/>
</dbReference>
<dbReference type="GeneID" id="94546117"/>
<keyword evidence="1" id="KW-0378">Hydrolase</keyword>
<sequence>MSVEKFEFWDVYDVNRNNNGKTIVRGENINTGDFHIVASLLIMNSNGELLIQQRQSFKADWPNFWDFTAAGSAVVGESSQEAISRELSEELGLLISFEDTRPYLTINFEGGFDDFYIHYQDVDLDSLTLQAEEVRAVKWVSLSELKEMIQGKIFVPYYHGLIDLLFSFEGHYGAYIK</sequence>
<dbReference type="EMBL" id="QRAS01000001">
    <property type="protein sequence ID" value="RDL12119.1"/>
    <property type="molecule type" value="Genomic_DNA"/>
</dbReference>
<evidence type="ECO:0000313" key="2">
    <source>
        <dbReference type="EMBL" id="RDL12119.1"/>
    </source>
</evidence>
<name>A0A288QXJ2_9LACO</name>
<evidence type="ECO:0000256" key="1">
    <source>
        <dbReference type="ARBA" id="ARBA00022801"/>
    </source>
</evidence>